<keyword evidence="1" id="KW-0472">Membrane</keyword>
<name>A0A839EJU0_9HYPH</name>
<comment type="caution">
    <text evidence="2">The sequence shown here is derived from an EMBL/GenBank/DDBJ whole genome shotgun (WGS) entry which is preliminary data.</text>
</comment>
<evidence type="ECO:0000256" key="1">
    <source>
        <dbReference type="SAM" id="Phobius"/>
    </source>
</evidence>
<gene>
    <name evidence="2" type="ORF">FHW16_000449</name>
</gene>
<evidence type="ECO:0000313" key="3">
    <source>
        <dbReference type="Proteomes" id="UP000549052"/>
    </source>
</evidence>
<evidence type="ECO:0000313" key="2">
    <source>
        <dbReference type="EMBL" id="MBA8876767.1"/>
    </source>
</evidence>
<keyword evidence="1" id="KW-0812">Transmembrane</keyword>
<organism evidence="2 3">
    <name type="scientific">Phyllobacterium myrsinacearum</name>
    <dbReference type="NCBI Taxonomy" id="28101"/>
    <lineage>
        <taxon>Bacteria</taxon>
        <taxon>Pseudomonadati</taxon>
        <taxon>Pseudomonadota</taxon>
        <taxon>Alphaproteobacteria</taxon>
        <taxon>Hyphomicrobiales</taxon>
        <taxon>Phyllobacteriaceae</taxon>
        <taxon>Phyllobacterium</taxon>
    </lineage>
</organism>
<feature type="transmembrane region" description="Helical" evidence="1">
    <location>
        <begin position="74"/>
        <end position="97"/>
    </location>
</feature>
<protein>
    <submittedName>
        <fullName evidence="2">Uncharacterized protein</fullName>
    </submittedName>
</protein>
<dbReference type="EMBL" id="JACGXN010000001">
    <property type="protein sequence ID" value="MBA8876767.1"/>
    <property type="molecule type" value="Genomic_DNA"/>
</dbReference>
<proteinExistence type="predicted"/>
<dbReference type="RefSeq" id="WP_182547524.1">
    <property type="nucleotide sequence ID" value="NZ_JACGXN010000001.1"/>
</dbReference>
<feature type="transmembrane region" description="Helical" evidence="1">
    <location>
        <begin position="48"/>
        <end position="67"/>
    </location>
</feature>
<accession>A0A839EJU0</accession>
<keyword evidence="3" id="KW-1185">Reference proteome</keyword>
<sequence>MTSIRLKWLGYVILVAVMPLAFLAATLPVNEYKAQGIDGVDCDGPLQVLFFTVPILFVYGTGLVLNVRALQKPVNLAVAIICFGMCLFVGLNVAAAVREQQQKSTVETCSRGL</sequence>
<reference evidence="2 3" key="1">
    <citation type="submission" date="2020-07" db="EMBL/GenBank/DDBJ databases">
        <title>Genomic Encyclopedia of Type Strains, Phase IV (KMG-V): Genome sequencing to study the core and pangenomes of soil and plant-associated prokaryotes.</title>
        <authorList>
            <person name="Whitman W."/>
        </authorList>
    </citation>
    <scope>NUCLEOTIDE SEQUENCE [LARGE SCALE GENOMIC DNA]</scope>
    <source>
        <strain evidence="2 3">AN3</strain>
    </source>
</reference>
<keyword evidence="1" id="KW-1133">Transmembrane helix</keyword>
<dbReference type="Proteomes" id="UP000549052">
    <property type="component" value="Unassembled WGS sequence"/>
</dbReference>
<dbReference type="AlphaFoldDB" id="A0A839EJU0"/>
<feature type="transmembrane region" description="Helical" evidence="1">
    <location>
        <begin position="9"/>
        <end position="28"/>
    </location>
</feature>